<reference evidence="8 9" key="1">
    <citation type="journal article" date="2015" name="Sci. Rep.">
        <title>Genome of the facultative scuticociliatosis pathogen Pseudocohnilembus persalinus provides insight into its virulence through horizontal gene transfer.</title>
        <authorList>
            <person name="Xiong J."/>
            <person name="Wang G."/>
            <person name="Cheng J."/>
            <person name="Tian M."/>
            <person name="Pan X."/>
            <person name="Warren A."/>
            <person name="Jiang C."/>
            <person name="Yuan D."/>
            <person name="Miao W."/>
        </authorList>
    </citation>
    <scope>NUCLEOTIDE SEQUENCE [LARGE SCALE GENOMIC DNA]</scope>
    <source>
        <strain evidence="8">36N120E</strain>
    </source>
</reference>
<gene>
    <name evidence="8" type="ORF">PPERSA_10848</name>
</gene>
<evidence type="ECO:0000256" key="5">
    <source>
        <dbReference type="ARBA" id="ARBA00023239"/>
    </source>
</evidence>
<evidence type="ECO:0000256" key="1">
    <source>
        <dbReference type="ARBA" id="ARBA00005254"/>
    </source>
</evidence>
<dbReference type="Pfam" id="PF00378">
    <property type="entry name" value="ECH_1"/>
    <property type="match status" value="1"/>
</dbReference>
<accession>A0A0V0QDS2</accession>
<sequence length="284" mass="31456">MFKIVKLVAKQPSTFANKNIFQFSSQFPSLEYLIYEKRDKVGLVTLNRPKALNALCDGLIKELNETLFTLEKDSEIGAIVITGSERAFAAGADIKEMSQRGFPEAYNMKMLEHWDQISLLKKPVLAAVNGFALGGGCELAMLCDIIYAGSKAKFGQPEIKLGTIPGCGGTIRLTKALGKSRAMDIILSGDQFTAQEAEKLGLVAKIFEPSELVEETVKQANKIASYSQPIVAMAKESVNQSFNLTLRDGIQFEKRVFHSTFATKDRTEGMKAFVEKREPQWKNE</sequence>
<evidence type="ECO:0000256" key="6">
    <source>
        <dbReference type="ARBA" id="ARBA00073937"/>
    </source>
</evidence>
<dbReference type="GO" id="GO:0006635">
    <property type="term" value="P:fatty acid beta-oxidation"/>
    <property type="evidence" value="ECO:0007669"/>
    <property type="project" value="TreeGrafter"/>
</dbReference>
<dbReference type="Gene3D" id="1.10.12.10">
    <property type="entry name" value="Lyase 2-enoyl-coa Hydratase, Chain A, domain 2"/>
    <property type="match status" value="1"/>
</dbReference>
<dbReference type="EMBL" id="LDAU01000194">
    <property type="protein sequence ID" value="KRX00349.1"/>
    <property type="molecule type" value="Genomic_DNA"/>
</dbReference>
<dbReference type="PANTHER" id="PTHR11941:SF54">
    <property type="entry name" value="ENOYL-COA HYDRATASE, MITOCHONDRIAL"/>
    <property type="match status" value="1"/>
</dbReference>
<dbReference type="FunFam" id="1.10.12.10:FF:000001">
    <property type="entry name" value="Probable enoyl-CoA hydratase, mitochondrial"/>
    <property type="match status" value="1"/>
</dbReference>
<dbReference type="OrthoDB" id="2018133at2759"/>
<dbReference type="InterPro" id="IPR001753">
    <property type="entry name" value="Enoyl-CoA_hydra/iso"/>
</dbReference>
<organism evidence="8 9">
    <name type="scientific">Pseudocohnilembus persalinus</name>
    <name type="common">Ciliate</name>
    <dbReference type="NCBI Taxonomy" id="266149"/>
    <lineage>
        <taxon>Eukaryota</taxon>
        <taxon>Sar</taxon>
        <taxon>Alveolata</taxon>
        <taxon>Ciliophora</taxon>
        <taxon>Intramacronucleata</taxon>
        <taxon>Oligohymenophorea</taxon>
        <taxon>Scuticociliatia</taxon>
        <taxon>Philasterida</taxon>
        <taxon>Pseudocohnilembidae</taxon>
        <taxon>Pseudocohnilembus</taxon>
    </lineage>
</organism>
<protein>
    <recommendedName>
        <fullName evidence="6">Probable enoyl-CoA hydratase, mitochondrial</fullName>
        <ecNumber evidence="2">4.2.1.17</ecNumber>
    </recommendedName>
</protein>
<dbReference type="AlphaFoldDB" id="A0A0V0QDS2"/>
<dbReference type="PROSITE" id="PS00166">
    <property type="entry name" value="ENOYL_COA_HYDRATASE"/>
    <property type="match status" value="1"/>
</dbReference>
<proteinExistence type="inferred from homology"/>
<evidence type="ECO:0000256" key="4">
    <source>
        <dbReference type="ARBA" id="ARBA00023098"/>
    </source>
</evidence>
<comment type="caution">
    <text evidence="8">The sequence shown here is derived from an EMBL/GenBank/DDBJ whole genome shotgun (WGS) entry which is preliminary data.</text>
</comment>
<evidence type="ECO:0000256" key="3">
    <source>
        <dbReference type="ARBA" id="ARBA00022832"/>
    </source>
</evidence>
<dbReference type="GO" id="GO:0005739">
    <property type="term" value="C:mitochondrion"/>
    <property type="evidence" value="ECO:0007669"/>
    <property type="project" value="TreeGrafter"/>
</dbReference>
<dbReference type="SUPFAM" id="SSF52096">
    <property type="entry name" value="ClpP/crotonase"/>
    <property type="match status" value="1"/>
</dbReference>
<dbReference type="PANTHER" id="PTHR11941">
    <property type="entry name" value="ENOYL-COA HYDRATASE-RELATED"/>
    <property type="match status" value="1"/>
</dbReference>
<dbReference type="InterPro" id="IPR018376">
    <property type="entry name" value="Enoyl-CoA_hyd/isom_CS"/>
</dbReference>
<comment type="similarity">
    <text evidence="1 7">Belongs to the enoyl-CoA hydratase/isomerase family.</text>
</comment>
<keyword evidence="4" id="KW-0443">Lipid metabolism</keyword>
<dbReference type="OMA" id="FCDARED"/>
<name>A0A0V0QDS2_PSEPJ</name>
<dbReference type="GO" id="GO:0004300">
    <property type="term" value="F:enoyl-CoA hydratase activity"/>
    <property type="evidence" value="ECO:0007669"/>
    <property type="project" value="UniProtKB-EC"/>
</dbReference>
<evidence type="ECO:0000313" key="8">
    <source>
        <dbReference type="EMBL" id="KRX00349.1"/>
    </source>
</evidence>
<dbReference type="InterPro" id="IPR014748">
    <property type="entry name" value="Enoyl-CoA_hydra_C"/>
</dbReference>
<evidence type="ECO:0000256" key="2">
    <source>
        <dbReference type="ARBA" id="ARBA00012076"/>
    </source>
</evidence>
<keyword evidence="3" id="KW-0276">Fatty acid metabolism</keyword>
<dbReference type="InterPro" id="IPR029045">
    <property type="entry name" value="ClpP/crotonase-like_dom_sf"/>
</dbReference>
<dbReference type="FunFam" id="3.90.226.10:FF:000019">
    <property type="entry name" value="Enoyl-CoA hydratase, mitochondrial"/>
    <property type="match status" value="1"/>
</dbReference>
<keyword evidence="9" id="KW-1185">Reference proteome</keyword>
<dbReference type="Gene3D" id="3.90.226.10">
    <property type="entry name" value="2-enoyl-CoA Hydratase, Chain A, domain 1"/>
    <property type="match status" value="1"/>
</dbReference>
<evidence type="ECO:0000313" key="9">
    <source>
        <dbReference type="Proteomes" id="UP000054937"/>
    </source>
</evidence>
<dbReference type="Proteomes" id="UP000054937">
    <property type="component" value="Unassembled WGS sequence"/>
</dbReference>
<dbReference type="InParanoid" id="A0A0V0QDS2"/>
<keyword evidence="5" id="KW-0456">Lyase</keyword>
<evidence type="ECO:0000256" key="7">
    <source>
        <dbReference type="RuleBase" id="RU003707"/>
    </source>
</evidence>
<dbReference type="EC" id="4.2.1.17" evidence="2"/>
<dbReference type="CDD" id="cd06558">
    <property type="entry name" value="crotonase-like"/>
    <property type="match status" value="1"/>
</dbReference>